<evidence type="ECO:0000313" key="1">
    <source>
        <dbReference type="EMBL" id="CAG8459984.1"/>
    </source>
</evidence>
<comment type="caution">
    <text evidence="1">The sequence shown here is derived from an EMBL/GenBank/DDBJ whole genome shotgun (WGS) entry which is preliminary data.</text>
</comment>
<accession>A0ACA9K9G7</accession>
<evidence type="ECO:0000313" key="2">
    <source>
        <dbReference type="Proteomes" id="UP000789920"/>
    </source>
</evidence>
<sequence length="202" mass="23870">MQSDINTQNQINHEDNMSKEDDMNMSNKDDMPFEDNQFLQPVQNEMKKYTDIQINRDPIPIMIYSDTPNILKEIFKKIFEIWIDFLNSLLVPIPSHFTVIDQDTGEETRKESSAIYHKDKPAIIKNEMVAARYLVILVQRLGWQEIFGLTHNYELVLKLIDEDNSKNAITLQNRILQKQNRTRDQMFEDGDLLNYFDKVKVV</sequence>
<gene>
    <name evidence="1" type="ORF">RPERSI_LOCUS112</name>
</gene>
<protein>
    <submittedName>
        <fullName evidence="1">18615_t:CDS:1</fullName>
    </submittedName>
</protein>
<dbReference type="Proteomes" id="UP000789920">
    <property type="component" value="Unassembled WGS sequence"/>
</dbReference>
<keyword evidence="2" id="KW-1185">Reference proteome</keyword>
<organism evidence="1 2">
    <name type="scientific">Racocetra persica</name>
    <dbReference type="NCBI Taxonomy" id="160502"/>
    <lineage>
        <taxon>Eukaryota</taxon>
        <taxon>Fungi</taxon>
        <taxon>Fungi incertae sedis</taxon>
        <taxon>Mucoromycota</taxon>
        <taxon>Glomeromycotina</taxon>
        <taxon>Glomeromycetes</taxon>
        <taxon>Diversisporales</taxon>
        <taxon>Gigasporaceae</taxon>
        <taxon>Racocetra</taxon>
    </lineage>
</organism>
<name>A0ACA9K9G7_9GLOM</name>
<proteinExistence type="predicted"/>
<dbReference type="EMBL" id="CAJVQC010000070">
    <property type="protein sequence ID" value="CAG8459984.1"/>
    <property type="molecule type" value="Genomic_DNA"/>
</dbReference>
<reference evidence="1" key="1">
    <citation type="submission" date="2021-06" db="EMBL/GenBank/DDBJ databases">
        <authorList>
            <person name="Kallberg Y."/>
            <person name="Tangrot J."/>
            <person name="Rosling A."/>
        </authorList>
    </citation>
    <scope>NUCLEOTIDE SEQUENCE</scope>
    <source>
        <strain evidence="1">MA461A</strain>
    </source>
</reference>